<comment type="similarity">
    <text evidence="1 7">Belongs to the peptidase S46 family.</text>
</comment>
<gene>
    <name evidence="8" type="ORF">DIT68_14615</name>
</gene>
<evidence type="ECO:0000313" key="8">
    <source>
        <dbReference type="EMBL" id="PWH81558.1"/>
    </source>
</evidence>
<reference evidence="8 9" key="1">
    <citation type="submission" date="2018-05" db="EMBL/GenBank/DDBJ databases">
        <title>Brumimicrobium oceani sp. nov., isolated from coastal sediment.</title>
        <authorList>
            <person name="Kou Y."/>
        </authorList>
    </citation>
    <scope>NUCLEOTIDE SEQUENCE [LARGE SCALE GENOMIC DNA]</scope>
    <source>
        <strain evidence="8 9">C305</strain>
    </source>
</reference>
<keyword evidence="2 7" id="KW-0031">Aminopeptidase</keyword>
<evidence type="ECO:0000256" key="3">
    <source>
        <dbReference type="ARBA" id="ARBA00022670"/>
    </source>
</evidence>
<keyword evidence="3 7" id="KW-0645">Protease</keyword>
<evidence type="ECO:0000256" key="2">
    <source>
        <dbReference type="ARBA" id="ARBA00022438"/>
    </source>
</evidence>
<accession>A0A2U2X1A9</accession>
<organism evidence="8 9">
    <name type="scientific">Brumimicrobium oceani</name>
    <dbReference type="NCBI Taxonomy" id="2100725"/>
    <lineage>
        <taxon>Bacteria</taxon>
        <taxon>Pseudomonadati</taxon>
        <taxon>Bacteroidota</taxon>
        <taxon>Flavobacteriia</taxon>
        <taxon>Flavobacteriales</taxon>
        <taxon>Crocinitomicaceae</taxon>
        <taxon>Brumimicrobium</taxon>
    </lineage>
</organism>
<comment type="caution">
    <text evidence="8">The sequence shown here is derived from an EMBL/GenBank/DDBJ whole genome shotgun (WGS) entry which is preliminary data.</text>
</comment>
<dbReference type="RefSeq" id="WP_109360566.1">
    <property type="nucleotide sequence ID" value="NZ_QFRJ01000016.1"/>
</dbReference>
<keyword evidence="4 7" id="KW-0732">Signal</keyword>
<reference evidence="8 9" key="2">
    <citation type="submission" date="2018-05" db="EMBL/GenBank/DDBJ databases">
        <authorList>
            <person name="Lanie J.A."/>
            <person name="Ng W.-L."/>
            <person name="Kazmierczak K.M."/>
            <person name="Andrzejewski T.M."/>
            <person name="Davidsen T.M."/>
            <person name="Wayne K.J."/>
            <person name="Tettelin H."/>
            <person name="Glass J.I."/>
            <person name="Rusch D."/>
            <person name="Podicherti R."/>
            <person name="Tsui H.-C.T."/>
            <person name="Winkler M.E."/>
        </authorList>
    </citation>
    <scope>NUCLEOTIDE SEQUENCE [LARGE SCALE GENOMIC DNA]</scope>
    <source>
        <strain evidence="8 9">C305</strain>
    </source>
</reference>
<evidence type="ECO:0000256" key="6">
    <source>
        <dbReference type="ARBA" id="ARBA00022825"/>
    </source>
</evidence>
<name>A0A2U2X1A9_9FLAO</name>
<evidence type="ECO:0000256" key="7">
    <source>
        <dbReference type="RuleBase" id="RU366067"/>
    </source>
</evidence>
<dbReference type="SUPFAM" id="SSF50494">
    <property type="entry name" value="Trypsin-like serine proteases"/>
    <property type="match status" value="1"/>
</dbReference>
<dbReference type="InterPro" id="IPR043504">
    <property type="entry name" value="Peptidase_S1_PA_chymotrypsin"/>
</dbReference>
<dbReference type="AlphaFoldDB" id="A0A2U2X1A9"/>
<dbReference type="InterPro" id="IPR009003">
    <property type="entry name" value="Peptidase_S1_PA"/>
</dbReference>
<dbReference type="Pfam" id="PF10459">
    <property type="entry name" value="Peptidase_S46"/>
    <property type="match status" value="1"/>
</dbReference>
<dbReference type="PANTHER" id="PTHR38469:SF1">
    <property type="entry name" value="PERIPLASMIC PEPTIDASE SUBFAMILY S1B"/>
    <property type="match status" value="1"/>
</dbReference>
<evidence type="ECO:0000313" key="9">
    <source>
        <dbReference type="Proteomes" id="UP000245370"/>
    </source>
</evidence>
<dbReference type="EMBL" id="QFRJ01000016">
    <property type="protein sequence ID" value="PWH81558.1"/>
    <property type="molecule type" value="Genomic_DNA"/>
</dbReference>
<keyword evidence="5 7" id="KW-0378">Hydrolase</keyword>
<keyword evidence="6 7" id="KW-0720">Serine protease</keyword>
<sequence>MKKVSFLLIFTFLTAFARSEEGMIIPTLLGAFESDMKAMGMKISAQDIYDANNASIKDAIMHFGGGCTSEIISDQGMLLTNHHCGFSQIYSHTSVENNIAKYGFWAKNLKEELTNPGLTAARMVRIEDVTAKVLEGTEELNDQEKGQKIMANIALLKAEALDGNHYEAEIKPFDFGNSYFLLVKETFKDIRLVGTPPKTVGKFGGDTDNWVWPRHTGDFAVFRIYAGQDNKPAEYNENNKPYSPIHHLPISLKSREVDEFTMVFGFPGTTNQHTISTELDFIINTMRPAQIKMRDLSLSVINAAMKKSEATEIMYASKQARIANAWKKWIGQIDGLKRGDAINKKVDYEDSYTTEANSKEEWKTEYGEVVKSLRTLSKKYNMSDFTYNMYIEYVYVGSEIFKRARAIDELMDLYASGDSEKVAQLIKEQKESLADFYSQYDAGIDQEIFLLQSEYYKNMVDSSFLPESLLKTDLKSLQSTIYEKSFLVDQEKYLKVLNNFQKYAKKKIDKDPGYAYYSELKNIFTDQLLGDLRLYYGTRNQLMKPYVKGKYEMYPEAKHWANANSTLRVTYGKLEGSTPRDGMQYTPHTTLDGVIEKFNTGHEDFDLLPRMVELYEAKNYGDYAQDGELWVCFTGSNHTTGGNSGSPVINGEGHLIGINFDRSWESTMSDYMFDASRCRNISVDIRYVLWMIDIYGEAPHLVEEMTIVR</sequence>
<dbReference type="GO" id="GO:0043171">
    <property type="term" value="P:peptide catabolic process"/>
    <property type="evidence" value="ECO:0007669"/>
    <property type="project" value="UniProtKB-UniRule"/>
</dbReference>
<proteinExistence type="inferred from homology"/>
<dbReference type="GO" id="GO:0006508">
    <property type="term" value="P:proteolysis"/>
    <property type="evidence" value="ECO:0007669"/>
    <property type="project" value="UniProtKB-KW"/>
</dbReference>
<protein>
    <recommendedName>
        <fullName evidence="7">Dipeptidyl-peptidase</fullName>
        <ecNumber evidence="7">3.4.14.-</ecNumber>
    </recommendedName>
</protein>
<feature type="chain" id="PRO_5023157142" description="Dipeptidyl-peptidase" evidence="7">
    <location>
        <begin position="18"/>
        <end position="709"/>
    </location>
</feature>
<dbReference type="InterPro" id="IPR019500">
    <property type="entry name" value="Pep_S46"/>
</dbReference>
<feature type="signal peptide" evidence="7">
    <location>
        <begin position="1"/>
        <end position="17"/>
    </location>
</feature>
<dbReference type="OrthoDB" id="9805367at2"/>
<dbReference type="Gene3D" id="2.40.10.10">
    <property type="entry name" value="Trypsin-like serine proteases"/>
    <property type="match status" value="1"/>
</dbReference>
<dbReference type="PANTHER" id="PTHR38469">
    <property type="entry name" value="PERIPLASMIC PEPTIDASE SUBFAMILY S1B"/>
    <property type="match status" value="1"/>
</dbReference>
<keyword evidence="9" id="KW-1185">Reference proteome</keyword>
<dbReference type="Proteomes" id="UP000245370">
    <property type="component" value="Unassembled WGS sequence"/>
</dbReference>
<evidence type="ECO:0000256" key="5">
    <source>
        <dbReference type="ARBA" id="ARBA00022801"/>
    </source>
</evidence>
<evidence type="ECO:0000256" key="4">
    <source>
        <dbReference type="ARBA" id="ARBA00022729"/>
    </source>
</evidence>
<dbReference type="GO" id="GO:0070009">
    <property type="term" value="F:serine-type aminopeptidase activity"/>
    <property type="evidence" value="ECO:0007669"/>
    <property type="project" value="UniProtKB-UniRule"/>
</dbReference>
<dbReference type="EC" id="3.4.14.-" evidence="7"/>
<evidence type="ECO:0000256" key="1">
    <source>
        <dbReference type="ARBA" id="ARBA00010491"/>
    </source>
</evidence>
<comment type="function">
    <text evidence="7">Catalyzes the removal of dipeptides from the N-terminus of oligopeptides.</text>
</comment>
<dbReference type="GO" id="GO:0008239">
    <property type="term" value="F:dipeptidyl-peptidase activity"/>
    <property type="evidence" value="ECO:0007669"/>
    <property type="project" value="UniProtKB-UniRule"/>
</dbReference>